<dbReference type="SUPFAM" id="SSF54786">
    <property type="entry name" value="YcfA/nrd intein domain"/>
    <property type="match status" value="1"/>
</dbReference>
<dbReference type="InterPro" id="IPR012933">
    <property type="entry name" value="HicA_mRNA_interferase"/>
</dbReference>
<evidence type="ECO:0000313" key="2">
    <source>
        <dbReference type="Proteomes" id="UP001595704"/>
    </source>
</evidence>
<comment type="caution">
    <text evidence="1">The sequence shown here is derived from an EMBL/GenBank/DDBJ whole genome shotgun (WGS) entry which is preliminary data.</text>
</comment>
<dbReference type="EMBL" id="JBHRYC010000029">
    <property type="protein sequence ID" value="MFC3637161.1"/>
    <property type="molecule type" value="Genomic_DNA"/>
</dbReference>
<dbReference type="Proteomes" id="UP001595704">
    <property type="component" value="Unassembled WGS sequence"/>
</dbReference>
<accession>A0ABV7UF22</accession>
<sequence length="84" mass="9344">MNSKHRKTLAAIFKDPTSGSIEWIAIETLLVAAGCEVVEGSGSRVKFVKDGHIAAFHRPHPDKEAKRYQVRDARDYLKLLGITP</sequence>
<gene>
    <name evidence="1" type="ORF">ACFONL_07155</name>
</gene>
<dbReference type="RefSeq" id="WP_191321477.1">
    <property type="nucleotide sequence ID" value="NZ_BNCG01000090.1"/>
</dbReference>
<proteinExistence type="predicted"/>
<reference evidence="2" key="1">
    <citation type="journal article" date="2019" name="Int. J. Syst. Evol. Microbiol.">
        <title>The Global Catalogue of Microorganisms (GCM) 10K type strain sequencing project: providing services to taxonomists for standard genome sequencing and annotation.</title>
        <authorList>
            <consortium name="The Broad Institute Genomics Platform"/>
            <consortium name="The Broad Institute Genome Sequencing Center for Infectious Disease"/>
            <person name="Wu L."/>
            <person name="Ma J."/>
        </authorList>
    </citation>
    <scope>NUCLEOTIDE SEQUENCE [LARGE SCALE GENOMIC DNA]</scope>
    <source>
        <strain evidence="2">KCTC 42282</strain>
    </source>
</reference>
<protein>
    <submittedName>
        <fullName evidence="1">Type II toxin-antitoxin system HicA family toxin</fullName>
    </submittedName>
</protein>
<name>A0ABV7UF22_9HYPH</name>
<dbReference type="Pfam" id="PF07927">
    <property type="entry name" value="HicA_toxin"/>
    <property type="match status" value="1"/>
</dbReference>
<organism evidence="1 2">
    <name type="scientific">Camelimonas fluminis</name>
    <dbReference type="NCBI Taxonomy" id="1576911"/>
    <lineage>
        <taxon>Bacteria</taxon>
        <taxon>Pseudomonadati</taxon>
        <taxon>Pseudomonadota</taxon>
        <taxon>Alphaproteobacteria</taxon>
        <taxon>Hyphomicrobiales</taxon>
        <taxon>Chelatococcaceae</taxon>
        <taxon>Camelimonas</taxon>
    </lineage>
</organism>
<evidence type="ECO:0000313" key="1">
    <source>
        <dbReference type="EMBL" id="MFC3637161.1"/>
    </source>
</evidence>
<keyword evidence="2" id="KW-1185">Reference proteome</keyword>